<proteinExistence type="predicted"/>
<dbReference type="GO" id="GO:0000139">
    <property type="term" value="C:Golgi membrane"/>
    <property type="evidence" value="ECO:0007669"/>
    <property type="project" value="UniProtKB-SubCell"/>
</dbReference>
<keyword evidence="9" id="KW-0732">Signal</keyword>
<feature type="signal peptide" evidence="9">
    <location>
        <begin position="1"/>
        <end position="18"/>
    </location>
</feature>
<feature type="chain" id="PRO_5014177234" evidence="9">
    <location>
        <begin position="19"/>
        <end position="410"/>
    </location>
</feature>
<accession>A0A2H4SG77</accession>
<dbReference type="GO" id="GO:0046873">
    <property type="term" value="F:metal ion transmembrane transporter activity"/>
    <property type="evidence" value="ECO:0007669"/>
    <property type="project" value="InterPro"/>
</dbReference>
<keyword evidence="3 8" id="KW-0812">Transmembrane</keyword>
<dbReference type="VEuPathDB" id="FungiDB:A9K55_008400"/>
<dbReference type="GO" id="GO:0006829">
    <property type="term" value="P:zinc ion transport"/>
    <property type="evidence" value="ECO:0007669"/>
    <property type="project" value="InterPro"/>
</dbReference>
<evidence type="ECO:0000313" key="10">
    <source>
        <dbReference type="EMBL" id="ATY62110.1"/>
    </source>
</evidence>
<evidence type="ECO:0000256" key="8">
    <source>
        <dbReference type="SAM" id="Phobius"/>
    </source>
</evidence>
<feature type="region of interest" description="Disordered" evidence="7">
    <location>
        <begin position="357"/>
        <end position="386"/>
    </location>
</feature>
<feature type="transmembrane region" description="Helical" evidence="8">
    <location>
        <begin position="262"/>
        <end position="286"/>
    </location>
</feature>
<evidence type="ECO:0000256" key="6">
    <source>
        <dbReference type="ARBA" id="ARBA00023136"/>
    </source>
</evidence>
<evidence type="ECO:0000256" key="4">
    <source>
        <dbReference type="ARBA" id="ARBA00022989"/>
    </source>
</evidence>
<evidence type="ECO:0000256" key="1">
    <source>
        <dbReference type="ARBA" id="ARBA00004127"/>
    </source>
</evidence>
<dbReference type="PANTHER" id="PTHR16133:SF0">
    <property type="entry name" value="ZINC_IRON REGULATED TRANSPORTER-RELATED PROTEIN 102B, ISOFORM E"/>
    <property type="match status" value="1"/>
</dbReference>
<comment type="subcellular location">
    <subcellularLocation>
        <location evidence="1">Endomembrane system</location>
        <topology evidence="1">Multi-pass membrane protein</topology>
    </subcellularLocation>
    <subcellularLocation>
        <location evidence="2">Golgi apparatus membrane</location>
    </subcellularLocation>
</comment>
<dbReference type="AlphaFoldDB" id="A0A2H4SG77"/>
<evidence type="ECO:0000256" key="7">
    <source>
        <dbReference type="SAM" id="MobiDB-lite"/>
    </source>
</evidence>
<protein>
    <submittedName>
        <fullName evidence="10">Zinc iron permease</fullName>
    </submittedName>
</protein>
<dbReference type="PANTHER" id="PTHR16133">
    <property type="entry name" value="SOLUTE CARRIER FAMILY 39 ZINC TRANSPORTER , MEMBER 9-RELATED"/>
    <property type="match status" value="1"/>
</dbReference>
<dbReference type="Proteomes" id="UP000323067">
    <property type="component" value="Chromosome vii"/>
</dbReference>
<evidence type="ECO:0000256" key="9">
    <source>
        <dbReference type="SAM" id="SignalP"/>
    </source>
</evidence>
<dbReference type="OrthoDB" id="19859at2759"/>
<keyword evidence="6 8" id="KW-0472">Membrane</keyword>
<evidence type="ECO:0000256" key="5">
    <source>
        <dbReference type="ARBA" id="ARBA00023034"/>
    </source>
</evidence>
<keyword evidence="5" id="KW-0333">Golgi apparatus</keyword>
<evidence type="ECO:0000256" key="3">
    <source>
        <dbReference type="ARBA" id="ARBA00022692"/>
    </source>
</evidence>
<evidence type="ECO:0000313" key="11">
    <source>
        <dbReference type="Proteomes" id="UP000323067"/>
    </source>
</evidence>
<gene>
    <name evidence="10" type="ORF">A9K55_008400</name>
</gene>
<feature type="transmembrane region" description="Helical" evidence="8">
    <location>
        <begin position="298"/>
        <end position="320"/>
    </location>
</feature>
<feature type="compositionally biased region" description="Polar residues" evidence="7">
    <location>
        <begin position="126"/>
        <end position="141"/>
    </location>
</feature>
<dbReference type="InterPro" id="IPR045891">
    <property type="entry name" value="ZIP9"/>
</dbReference>
<feature type="compositionally biased region" description="Polar residues" evidence="7">
    <location>
        <begin position="371"/>
        <end position="380"/>
    </location>
</feature>
<dbReference type="EMBL" id="CP023324">
    <property type="protein sequence ID" value="ATY62110.1"/>
    <property type="molecule type" value="Genomic_DNA"/>
</dbReference>
<dbReference type="Pfam" id="PF02535">
    <property type="entry name" value="Zip"/>
    <property type="match status" value="1"/>
</dbReference>
<feature type="compositionally biased region" description="Basic and acidic residues" evidence="7">
    <location>
        <begin position="143"/>
        <end position="158"/>
    </location>
</feature>
<organism evidence="10 11">
    <name type="scientific">Cordyceps militaris</name>
    <name type="common">Caterpillar fungus</name>
    <name type="synonym">Clavaria militaris</name>
    <dbReference type="NCBI Taxonomy" id="73501"/>
    <lineage>
        <taxon>Eukaryota</taxon>
        <taxon>Fungi</taxon>
        <taxon>Dikarya</taxon>
        <taxon>Ascomycota</taxon>
        <taxon>Pezizomycotina</taxon>
        <taxon>Sordariomycetes</taxon>
        <taxon>Hypocreomycetidae</taxon>
        <taxon>Hypocreales</taxon>
        <taxon>Cordycipitaceae</taxon>
        <taxon>Cordyceps</taxon>
    </lineage>
</organism>
<feature type="region of interest" description="Disordered" evidence="7">
    <location>
        <begin position="121"/>
        <end position="158"/>
    </location>
</feature>
<name>A0A2H4SG77_CORMI</name>
<sequence>MAGLALLVVLCAIMAVASFLAGAVPLSMNLSQSQLRLISSIGVGVLVGTSLIIIIPEGIEAASTTPIAAHDPKTSQLLRRLPRALAIEARSILAYAASAETLATNDWYNKEAGDIVRRAATRANEETSSPPSQETPGSADSGTDEHGTHAGGEETHRDIPTLEIGLSMVLGFILMFLIDRLPQHASDSLQSARPQTQHISMDNLGGDRASVEDEERGFLGSFSLREAPRVARSMATTIGLVIHAAADGIAMGASAASSSMKLGFIIFLAIMIHKAPAAFGLTSVLLRQGLSKRAAKAHLLVFSLAAPAGALTTYLLVWLLGGGNMDESAGHWWTGMLLLFSGGTFLYVAMHAMEENGASHGHDHGPPSNGYMETSTNNPAKASGPALRDTLATTAGMLLPLLTQIGGHHH</sequence>
<dbReference type="OMA" id="DDFPSIC"/>
<dbReference type="VEuPathDB" id="FungiDB:CCM_01077"/>
<reference evidence="10 11" key="1">
    <citation type="journal article" date="2017" name="BMC Genomics">
        <title>Chromosome level assembly and secondary metabolite potential of the parasitic fungus Cordyceps militaris.</title>
        <authorList>
            <person name="Kramer G.J."/>
            <person name="Nodwell J.R."/>
        </authorList>
    </citation>
    <scope>NUCLEOTIDE SEQUENCE [LARGE SCALE GENOMIC DNA]</scope>
    <source>
        <strain evidence="10 11">ATCC 34164</strain>
    </source>
</reference>
<evidence type="ECO:0000256" key="2">
    <source>
        <dbReference type="ARBA" id="ARBA00004394"/>
    </source>
</evidence>
<dbReference type="InterPro" id="IPR003689">
    <property type="entry name" value="ZIP"/>
</dbReference>
<keyword evidence="4 8" id="KW-1133">Transmembrane helix</keyword>
<feature type="transmembrane region" description="Helical" evidence="8">
    <location>
        <begin position="332"/>
        <end position="350"/>
    </location>
</feature>
<feature type="transmembrane region" description="Helical" evidence="8">
    <location>
        <begin position="37"/>
        <end position="55"/>
    </location>
</feature>